<feature type="coiled-coil region" evidence="1">
    <location>
        <begin position="279"/>
        <end position="323"/>
    </location>
</feature>
<accession>A0ABR2LBG3</accession>
<evidence type="ECO:0008006" key="4">
    <source>
        <dbReference type="Google" id="ProtNLM"/>
    </source>
</evidence>
<protein>
    <recommendedName>
        <fullName evidence="4">DUF4201 domain-containing protein</fullName>
    </recommendedName>
</protein>
<sequence>MSRSVRIRNNNKPASILIRSDKFTATASNDQQKEVLDDLVRRENDFLEQVRDFAKRAEVLKSNQAIVLTGRKKIEDRMIGILSFATSIELYRRFLEERSMNATQQLAEQIDDLALFQQFVEMTEKSVEKCNEMIGTDLNNEIEAENFEEQLELEALEAENTTRRMILDIKKQIARKPSTISKQKPLIIKRPPQSASFSAEEQFLYDQLDINKSQELVDKNKQSQQKTNQDKLEVLEILLAQLEIKYIKEVVDKAKKSQQKLNQEHFALEQYESDFSNKVQALAERYNMKKEKMKSLRKKLSDNEKIRLNINELNEENARLRTTLCRTTDGSSDERRFRAYFLKVQERYDLDKVDIISYQARCDDRYKYAKKRRHEYKKRLEQKKNLEEEIQKLDEECLNKINEVIEIERQEHEMEVALNKKLKEMQNILIQNDEEASFESSCVPPSQVEELQKIISLVSNNENTNLN</sequence>
<name>A0ABR2LBG3_9EUKA</name>
<feature type="coiled-coil region" evidence="1">
    <location>
        <begin position="369"/>
        <end position="410"/>
    </location>
</feature>
<comment type="caution">
    <text evidence="2">The sequence shown here is derived from an EMBL/GenBank/DDBJ whole genome shotgun (WGS) entry which is preliminary data.</text>
</comment>
<reference evidence="2 3" key="1">
    <citation type="submission" date="2024-04" db="EMBL/GenBank/DDBJ databases">
        <title>Tritrichomonas musculus Genome.</title>
        <authorList>
            <person name="Alves-Ferreira E."/>
            <person name="Grigg M."/>
            <person name="Lorenzi H."/>
            <person name="Galac M."/>
        </authorList>
    </citation>
    <scope>NUCLEOTIDE SEQUENCE [LARGE SCALE GENOMIC DNA]</scope>
    <source>
        <strain evidence="2 3">EAF2021</strain>
    </source>
</reference>
<dbReference type="EMBL" id="JAPFFF010000001">
    <property type="protein sequence ID" value="KAK8900567.1"/>
    <property type="molecule type" value="Genomic_DNA"/>
</dbReference>
<organism evidence="2 3">
    <name type="scientific">Tritrichomonas musculus</name>
    <dbReference type="NCBI Taxonomy" id="1915356"/>
    <lineage>
        <taxon>Eukaryota</taxon>
        <taxon>Metamonada</taxon>
        <taxon>Parabasalia</taxon>
        <taxon>Tritrichomonadida</taxon>
        <taxon>Tritrichomonadidae</taxon>
        <taxon>Tritrichomonas</taxon>
    </lineage>
</organism>
<dbReference type="Proteomes" id="UP001470230">
    <property type="component" value="Unassembled WGS sequence"/>
</dbReference>
<evidence type="ECO:0000256" key="1">
    <source>
        <dbReference type="SAM" id="Coils"/>
    </source>
</evidence>
<keyword evidence="1" id="KW-0175">Coiled coil</keyword>
<proteinExistence type="predicted"/>
<gene>
    <name evidence="2" type="ORF">M9Y10_002895</name>
</gene>
<keyword evidence="3" id="KW-1185">Reference proteome</keyword>
<evidence type="ECO:0000313" key="3">
    <source>
        <dbReference type="Proteomes" id="UP001470230"/>
    </source>
</evidence>
<evidence type="ECO:0000313" key="2">
    <source>
        <dbReference type="EMBL" id="KAK8900567.1"/>
    </source>
</evidence>